<dbReference type="AlphaFoldDB" id="A0A3D8ID42"/>
<reference evidence="2 3" key="1">
    <citation type="submission" date="2018-04" db="EMBL/GenBank/DDBJ databases">
        <title>Novel Campyloabacter and Helicobacter Species and Strains.</title>
        <authorList>
            <person name="Mannion A.J."/>
            <person name="Shen Z."/>
            <person name="Fox J.G."/>
        </authorList>
    </citation>
    <scope>NUCLEOTIDE SEQUENCE [LARGE SCALE GENOMIC DNA]</scope>
    <source>
        <strain evidence="2 3">MIT 99-5101</strain>
    </source>
</reference>
<evidence type="ECO:0000313" key="3">
    <source>
        <dbReference type="Proteomes" id="UP000256650"/>
    </source>
</evidence>
<dbReference type="OrthoDB" id="5460567at2"/>
<comment type="caution">
    <text evidence="2">The sequence shown here is derived from an EMBL/GenBank/DDBJ whole genome shotgun (WGS) entry which is preliminary data.</text>
</comment>
<proteinExistence type="predicted"/>
<organism evidence="2 3">
    <name type="scientific">Helicobacter ganmani</name>
    <dbReference type="NCBI Taxonomy" id="60246"/>
    <lineage>
        <taxon>Bacteria</taxon>
        <taxon>Pseudomonadati</taxon>
        <taxon>Campylobacterota</taxon>
        <taxon>Epsilonproteobacteria</taxon>
        <taxon>Campylobacterales</taxon>
        <taxon>Helicobacteraceae</taxon>
        <taxon>Helicobacter</taxon>
    </lineage>
</organism>
<evidence type="ECO:0000313" key="2">
    <source>
        <dbReference type="EMBL" id="RDU63087.1"/>
    </source>
</evidence>
<keyword evidence="1" id="KW-1133">Transmembrane helix</keyword>
<gene>
    <name evidence="2" type="ORF">CQA43_05190</name>
</gene>
<keyword evidence="3" id="KW-1185">Reference proteome</keyword>
<accession>A0A3D8ID42</accession>
<protein>
    <submittedName>
        <fullName evidence="2">Uncharacterized protein</fullName>
    </submittedName>
</protein>
<sequence length="61" mass="6673">MEMKREMAKIGMTTTLLLTSGSALFVKNRVAKAVHIGAGVALVGFCIWHASLYPKEHNKTN</sequence>
<name>A0A3D8ID42_9HELI</name>
<dbReference type="EMBL" id="NXLS01000004">
    <property type="protein sequence ID" value="RDU63087.1"/>
    <property type="molecule type" value="Genomic_DNA"/>
</dbReference>
<dbReference type="Proteomes" id="UP000256650">
    <property type="component" value="Unassembled WGS sequence"/>
</dbReference>
<keyword evidence="1" id="KW-0812">Transmembrane</keyword>
<feature type="transmembrane region" description="Helical" evidence="1">
    <location>
        <begin position="33"/>
        <end position="53"/>
    </location>
</feature>
<evidence type="ECO:0000256" key="1">
    <source>
        <dbReference type="SAM" id="Phobius"/>
    </source>
</evidence>
<keyword evidence="1" id="KW-0472">Membrane</keyword>